<proteinExistence type="predicted"/>
<dbReference type="Gramene" id="KFK32736">
    <property type="protein sequence ID" value="KFK32736"/>
    <property type="gene ID" value="AALP_AA6G282400"/>
</dbReference>
<feature type="chain" id="PRO_5001822446" evidence="2">
    <location>
        <begin position="27"/>
        <end position="101"/>
    </location>
</feature>
<evidence type="ECO:0000256" key="1">
    <source>
        <dbReference type="SAM" id="MobiDB-lite"/>
    </source>
</evidence>
<organism evidence="3 4">
    <name type="scientific">Arabis alpina</name>
    <name type="common">Alpine rock-cress</name>
    <dbReference type="NCBI Taxonomy" id="50452"/>
    <lineage>
        <taxon>Eukaryota</taxon>
        <taxon>Viridiplantae</taxon>
        <taxon>Streptophyta</taxon>
        <taxon>Embryophyta</taxon>
        <taxon>Tracheophyta</taxon>
        <taxon>Spermatophyta</taxon>
        <taxon>Magnoliopsida</taxon>
        <taxon>eudicotyledons</taxon>
        <taxon>Gunneridae</taxon>
        <taxon>Pentapetalae</taxon>
        <taxon>rosids</taxon>
        <taxon>malvids</taxon>
        <taxon>Brassicales</taxon>
        <taxon>Brassicaceae</taxon>
        <taxon>Arabideae</taxon>
        <taxon>Arabis</taxon>
    </lineage>
</organism>
<feature type="region of interest" description="Disordered" evidence="1">
    <location>
        <begin position="80"/>
        <end position="101"/>
    </location>
</feature>
<dbReference type="Proteomes" id="UP000029120">
    <property type="component" value="Chromosome 6"/>
</dbReference>
<evidence type="ECO:0000256" key="2">
    <source>
        <dbReference type="SAM" id="SignalP"/>
    </source>
</evidence>
<feature type="signal peptide" evidence="2">
    <location>
        <begin position="1"/>
        <end position="26"/>
    </location>
</feature>
<dbReference type="AlphaFoldDB" id="A0A087GS84"/>
<reference evidence="4" key="1">
    <citation type="journal article" date="2015" name="Nat. Plants">
        <title>Genome expansion of Arabis alpina linked with retrotransposition and reduced symmetric DNA methylation.</title>
        <authorList>
            <person name="Willing E.M."/>
            <person name="Rawat V."/>
            <person name="Mandakova T."/>
            <person name="Maumus F."/>
            <person name="James G.V."/>
            <person name="Nordstroem K.J."/>
            <person name="Becker C."/>
            <person name="Warthmann N."/>
            <person name="Chica C."/>
            <person name="Szarzynska B."/>
            <person name="Zytnicki M."/>
            <person name="Albani M.C."/>
            <person name="Kiefer C."/>
            <person name="Bergonzi S."/>
            <person name="Castaings L."/>
            <person name="Mateos J.L."/>
            <person name="Berns M.C."/>
            <person name="Bujdoso N."/>
            <person name="Piofczyk T."/>
            <person name="de Lorenzo L."/>
            <person name="Barrero-Sicilia C."/>
            <person name="Mateos I."/>
            <person name="Piednoel M."/>
            <person name="Hagmann J."/>
            <person name="Chen-Min-Tao R."/>
            <person name="Iglesias-Fernandez R."/>
            <person name="Schuster S.C."/>
            <person name="Alonso-Blanco C."/>
            <person name="Roudier F."/>
            <person name="Carbonero P."/>
            <person name="Paz-Ares J."/>
            <person name="Davis S.J."/>
            <person name="Pecinka A."/>
            <person name="Quesneville H."/>
            <person name="Colot V."/>
            <person name="Lysak M.A."/>
            <person name="Weigel D."/>
            <person name="Coupland G."/>
            <person name="Schneeberger K."/>
        </authorList>
    </citation>
    <scope>NUCLEOTIDE SEQUENCE [LARGE SCALE GENOMIC DNA]</scope>
    <source>
        <strain evidence="4">cv. Pajares</strain>
    </source>
</reference>
<keyword evidence="2" id="KW-0732">Signal</keyword>
<name>A0A087GS84_ARAAL</name>
<dbReference type="OrthoDB" id="1097392at2759"/>
<dbReference type="EMBL" id="CM002874">
    <property type="protein sequence ID" value="KFK32736.1"/>
    <property type="molecule type" value="Genomic_DNA"/>
</dbReference>
<protein>
    <submittedName>
        <fullName evidence="3">Uncharacterized protein</fullName>
    </submittedName>
</protein>
<dbReference type="eggNOG" id="ENOG502R1RN">
    <property type="taxonomic scope" value="Eukaryota"/>
</dbReference>
<evidence type="ECO:0000313" key="3">
    <source>
        <dbReference type="EMBL" id="KFK32736.1"/>
    </source>
</evidence>
<dbReference type="OMA" id="CKKRSSH"/>
<sequence length="101" mass="11795">MAKTLGVIYLFFIILLFCELIDEAQGRRFRCHHPADYLCKKHSTHHHHHHHHHHHQQHHKDPLNELCGLQRSMRSKDHYGLDAFRPTAPGHSPGVGHSIKT</sequence>
<keyword evidence="4" id="KW-1185">Reference proteome</keyword>
<evidence type="ECO:0000313" key="4">
    <source>
        <dbReference type="Proteomes" id="UP000029120"/>
    </source>
</evidence>
<accession>A0A087GS84</accession>
<gene>
    <name evidence="3" type="ordered locus">AALP_Aa6g282400</name>
</gene>